<evidence type="ECO:0000313" key="3">
    <source>
        <dbReference type="Proteomes" id="UP000477722"/>
    </source>
</evidence>
<proteinExistence type="predicted"/>
<evidence type="ECO:0000313" key="2">
    <source>
        <dbReference type="EMBL" id="NGO69464.1"/>
    </source>
</evidence>
<gene>
    <name evidence="2" type="ORF">G5C65_14090</name>
</gene>
<feature type="transmembrane region" description="Helical" evidence="1">
    <location>
        <begin position="29"/>
        <end position="50"/>
    </location>
</feature>
<sequence length="61" mass="6357">MKTLLWLLLAAAVLGNVIGNFAVADGPLQIVVSSLCGVVVIGCGVALYLLRERDPDAFDKG</sequence>
<dbReference type="AlphaFoldDB" id="A0A6G4WY65"/>
<name>A0A6G4WY65_9ACTN</name>
<accession>A0A6G4WY65</accession>
<keyword evidence="1" id="KW-0812">Transmembrane</keyword>
<keyword evidence="1" id="KW-1133">Transmembrane helix</keyword>
<keyword evidence="3" id="KW-1185">Reference proteome</keyword>
<keyword evidence="1" id="KW-0472">Membrane</keyword>
<comment type="caution">
    <text evidence="2">The sequence shown here is derived from an EMBL/GenBank/DDBJ whole genome shotgun (WGS) entry which is preliminary data.</text>
</comment>
<reference evidence="2 3" key="1">
    <citation type="submission" date="2020-02" db="EMBL/GenBank/DDBJ databases">
        <title>Whole-genome analyses of novel actinobacteria.</title>
        <authorList>
            <person name="Sahin N."/>
            <person name="Tatar D."/>
        </authorList>
    </citation>
    <scope>NUCLEOTIDE SEQUENCE [LARGE SCALE GENOMIC DNA]</scope>
    <source>
        <strain evidence="2 3">SB3404</strain>
    </source>
</reference>
<protein>
    <submittedName>
        <fullName evidence="2">Uncharacterized protein</fullName>
    </submittedName>
</protein>
<dbReference type="Proteomes" id="UP000477722">
    <property type="component" value="Unassembled WGS sequence"/>
</dbReference>
<organism evidence="2 3">
    <name type="scientific">Streptomyces boncukensis</name>
    <dbReference type="NCBI Taxonomy" id="2711219"/>
    <lineage>
        <taxon>Bacteria</taxon>
        <taxon>Bacillati</taxon>
        <taxon>Actinomycetota</taxon>
        <taxon>Actinomycetes</taxon>
        <taxon>Kitasatosporales</taxon>
        <taxon>Streptomycetaceae</taxon>
        <taxon>Streptomyces</taxon>
    </lineage>
</organism>
<dbReference type="RefSeq" id="WP_165299148.1">
    <property type="nucleotide sequence ID" value="NZ_JAAKZZ010000118.1"/>
</dbReference>
<evidence type="ECO:0000256" key="1">
    <source>
        <dbReference type="SAM" id="Phobius"/>
    </source>
</evidence>
<dbReference type="EMBL" id="JAAKZZ010000118">
    <property type="protein sequence ID" value="NGO69464.1"/>
    <property type="molecule type" value="Genomic_DNA"/>
</dbReference>